<comment type="similarity">
    <text evidence="2">Belongs to the transpeptidase family.</text>
</comment>
<evidence type="ECO:0000256" key="1">
    <source>
        <dbReference type="ARBA" id="ARBA00004370"/>
    </source>
</evidence>
<comment type="subcellular location">
    <subcellularLocation>
        <location evidence="1">Membrane</location>
    </subcellularLocation>
</comment>
<evidence type="ECO:0000256" key="3">
    <source>
        <dbReference type="ARBA" id="ARBA00023136"/>
    </source>
</evidence>
<dbReference type="SUPFAM" id="SSF54184">
    <property type="entry name" value="Penicillin-binding protein 2x (pbp-2x), c-terminal domain"/>
    <property type="match status" value="2"/>
</dbReference>
<dbReference type="InterPro" id="IPR005311">
    <property type="entry name" value="PBP_dimer"/>
</dbReference>
<dbReference type="InterPro" id="IPR001460">
    <property type="entry name" value="PCN-bd_Tpept"/>
</dbReference>
<dbReference type="PANTHER" id="PTHR30627">
    <property type="entry name" value="PEPTIDOGLYCAN D,D-TRANSPEPTIDASE"/>
    <property type="match status" value="1"/>
</dbReference>
<keyword evidence="3 4" id="KW-0472">Membrane</keyword>
<dbReference type="InterPro" id="IPR050515">
    <property type="entry name" value="Beta-lactam/transpept"/>
</dbReference>
<name>A0A1E5L3I3_9FIRM</name>
<dbReference type="SMART" id="SM00740">
    <property type="entry name" value="PASTA"/>
    <property type="match status" value="2"/>
</dbReference>
<dbReference type="SUPFAM" id="SSF56519">
    <property type="entry name" value="Penicillin binding protein dimerisation domain"/>
    <property type="match status" value="1"/>
</dbReference>
<dbReference type="EMBL" id="MJAT01000036">
    <property type="protein sequence ID" value="OEH84705.1"/>
    <property type="molecule type" value="Genomic_DNA"/>
</dbReference>
<dbReference type="InterPro" id="IPR036138">
    <property type="entry name" value="PBP_dimer_sf"/>
</dbReference>
<dbReference type="RefSeq" id="WP_069702804.1">
    <property type="nucleotide sequence ID" value="NZ_MJAT01000036.1"/>
</dbReference>
<dbReference type="Proteomes" id="UP000095255">
    <property type="component" value="Unassembled WGS sequence"/>
</dbReference>
<comment type="caution">
    <text evidence="6">The sequence shown here is derived from an EMBL/GenBank/DDBJ whole genome shotgun (WGS) entry which is preliminary data.</text>
</comment>
<feature type="transmembrane region" description="Helical" evidence="4">
    <location>
        <begin position="18"/>
        <end position="38"/>
    </location>
</feature>
<accession>A0A1E5L3I3</accession>
<keyword evidence="7" id="KW-1185">Reference proteome</keyword>
<dbReference type="Pfam" id="PF03717">
    <property type="entry name" value="PBP_dimer"/>
    <property type="match status" value="1"/>
</dbReference>
<evidence type="ECO:0000256" key="4">
    <source>
        <dbReference type="SAM" id="Phobius"/>
    </source>
</evidence>
<dbReference type="SUPFAM" id="SSF56601">
    <property type="entry name" value="beta-lactamase/transpeptidase-like"/>
    <property type="match status" value="1"/>
</dbReference>
<organism evidence="6 7">
    <name type="scientific">Desulfuribacillus stibiiarsenatis</name>
    <dbReference type="NCBI Taxonomy" id="1390249"/>
    <lineage>
        <taxon>Bacteria</taxon>
        <taxon>Bacillati</taxon>
        <taxon>Bacillota</taxon>
        <taxon>Desulfuribacillia</taxon>
        <taxon>Desulfuribacillales</taxon>
        <taxon>Desulfuribacillaceae</taxon>
        <taxon>Desulfuribacillus</taxon>
    </lineage>
</organism>
<dbReference type="InterPro" id="IPR005543">
    <property type="entry name" value="PASTA_dom"/>
</dbReference>
<protein>
    <recommendedName>
        <fullName evidence="5">PASTA domain-containing protein</fullName>
    </recommendedName>
</protein>
<dbReference type="OrthoDB" id="9804124at2"/>
<dbReference type="GO" id="GO:0071555">
    <property type="term" value="P:cell wall organization"/>
    <property type="evidence" value="ECO:0007669"/>
    <property type="project" value="TreeGrafter"/>
</dbReference>
<dbReference type="GO" id="GO:0008658">
    <property type="term" value="F:penicillin binding"/>
    <property type="evidence" value="ECO:0007669"/>
    <property type="project" value="InterPro"/>
</dbReference>
<dbReference type="GO" id="GO:0005886">
    <property type="term" value="C:plasma membrane"/>
    <property type="evidence" value="ECO:0007669"/>
    <property type="project" value="TreeGrafter"/>
</dbReference>
<dbReference type="InterPro" id="IPR012338">
    <property type="entry name" value="Beta-lactam/transpept-like"/>
</dbReference>
<dbReference type="Gene3D" id="3.40.710.10">
    <property type="entry name" value="DD-peptidase/beta-lactamase superfamily"/>
    <property type="match status" value="1"/>
</dbReference>
<dbReference type="CDD" id="cd06575">
    <property type="entry name" value="PASTA_Pbp2x-like_2"/>
    <property type="match status" value="1"/>
</dbReference>
<sequence length="721" mass="79685">MLESQINEKVKKRVNRRAIAIGLAMAVLILSVIFRVSYIQVVQADQLIEEAAVIWNKNSTLSPKRGMVLDRNGGRLAYNAKAYTIIAHPNDIIDPVNTARKLSTVINMSEQRIYELITRKGYQVELGPGGRKVSEDVLNQVKALELPGISSMEETIRFYPNSAFASHVVGFINAEEIGVTGVEQVFNNDLKGIEGKISYITDGRRREIPAGVKSYEPAQDGNNIVLTIDQNIQHYVERAIDQAMDIYKPKNITAIVADPNTGEILAIANRPHFNLNHITMEDSKNIYQNLALSQFEPGSTFKLITMAAALEEKVVSLDDKFVDNGSITVPGGTIRTWNRIGFGEIDFLTALERSSNVGFVKLGLEKLGQEKLFHYIEKFGFGKQSGIELPNEMKGNIFANRRLYPIEVATTSFGQGIAVTPLQQIQAVSAIANGGKLLKPTIIKEISRMEGNHKVVIKKHEPIVVNTVISEQTAQTMREAMESVVNHGSGTKARIDGYRVAGKTGTAQKVGSDGVYRDDRHIVSFIGFAPADQPKLIIYIAVDEPNSSDSYGSTVSAPIFKEIMQDSLHYLGIKAKEEHRLVMTEDHVTIDAYVGKFVTESIIDAEEKGLIVKLIGNGNYVVKQNLRKNEIVPKETEIIFVTGGEKGEVSPMALLIPKFDGMSKREAIELLQILDMKYELIGEGYVVEQSKPVESAYSKGDVIRINLQPKSVNVLNPSSNE</sequence>
<gene>
    <name evidence="6" type="ORF">BHU72_07665</name>
</gene>
<evidence type="ECO:0000259" key="5">
    <source>
        <dbReference type="PROSITE" id="PS51178"/>
    </source>
</evidence>
<dbReference type="PANTHER" id="PTHR30627:SF26">
    <property type="entry name" value="PENICILLIN-BINDING PROTEIN 2B"/>
    <property type="match status" value="1"/>
</dbReference>
<evidence type="ECO:0000256" key="2">
    <source>
        <dbReference type="ARBA" id="ARBA00007171"/>
    </source>
</evidence>
<feature type="domain" description="PASTA" evidence="5">
    <location>
        <begin position="584"/>
        <end position="644"/>
    </location>
</feature>
<evidence type="ECO:0000313" key="7">
    <source>
        <dbReference type="Proteomes" id="UP000095255"/>
    </source>
</evidence>
<evidence type="ECO:0000313" key="6">
    <source>
        <dbReference type="EMBL" id="OEH84705.1"/>
    </source>
</evidence>
<dbReference type="Gene3D" id="3.90.1310.10">
    <property type="entry name" value="Penicillin-binding protein 2a (Domain 2)"/>
    <property type="match status" value="1"/>
</dbReference>
<dbReference type="Gene3D" id="3.30.450.330">
    <property type="match status" value="1"/>
</dbReference>
<keyword evidence="4" id="KW-0812">Transmembrane</keyword>
<feature type="domain" description="PASTA" evidence="5">
    <location>
        <begin position="650"/>
        <end position="709"/>
    </location>
</feature>
<dbReference type="AlphaFoldDB" id="A0A1E5L3I3"/>
<dbReference type="PROSITE" id="PS51178">
    <property type="entry name" value="PASTA"/>
    <property type="match status" value="2"/>
</dbReference>
<dbReference type="Pfam" id="PF00905">
    <property type="entry name" value="Transpeptidase"/>
    <property type="match status" value="1"/>
</dbReference>
<keyword evidence="4" id="KW-1133">Transmembrane helix</keyword>
<dbReference type="Pfam" id="PF03793">
    <property type="entry name" value="PASTA"/>
    <property type="match status" value="1"/>
</dbReference>
<dbReference type="STRING" id="1390249.BHU72_07665"/>
<reference evidence="6 7" key="1">
    <citation type="submission" date="2016-09" db="EMBL/GenBank/DDBJ databases">
        <title>Desulfuribacillus arsenicus sp. nov., an obligately anaerobic, dissimilatory arsenic- and antimonate-reducing bacterium isolated from anoxic sediments.</title>
        <authorList>
            <person name="Abin C.A."/>
            <person name="Hollibaugh J.T."/>
        </authorList>
    </citation>
    <scope>NUCLEOTIDE SEQUENCE [LARGE SCALE GENOMIC DNA]</scope>
    <source>
        <strain evidence="6 7">MLFW-2</strain>
    </source>
</reference>
<proteinExistence type="inferred from homology"/>